<protein>
    <submittedName>
        <fullName evidence="2">Uncharacterized protein</fullName>
    </submittedName>
</protein>
<dbReference type="Proteomes" id="UP001148184">
    <property type="component" value="Unassembled WGS sequence"/>
</dbReference>
<keyword evidence="3" id="KW-1185">Reference proteome</keyword>
<keyword evidence="1" id="KW-0472">Membrane</keyword>
<keyword evidence="1" id="KW-0812">Transmembrane</keyword>
<evidence type="ECO:0000313" key="3">
    <source>
        <dbReference type="Proteomes" id="UP001148184"/>
    </source>
</evidence>
<gene>
    <name evidence="2" type="ORF">M5G17_27340</name>
</gene>
<sequence length="331" mass="36764">MIPIDPFAMIVGYMIFMASAVSLWLLLACLLALLVPRCRRYMLGRPWRFGFLGVGLAVAGVPYAKIEVSHWLDWRAHNPRLEREEVLGDLVLPAGTRVRLEYLEPFNDLSGNPVPYGMHSLEQADFERTLGNIMGIGVRRLELWQHHGSATLETVAATDVQGFRCEPGKVEFHFPFGAHFRFSEWRLEGCMLAPGSELGGIVWPGPVRVFSIEGDGWEARAEDTPTQLLGLELGSLSMRLSGPHGDVLSWHGVLTRAVDFGPVHYRTGIEVRSFQGNLLFSPPAQIPALDRRTGTPIEADHSVVQSMAGEVLAVRPNHEVGVHFFDEIVIP</sequence>
<organism evidence="2 3">
    <name type="scientific">Pseudomonas rubra</name>
    <dbReference type="NCBI Taxonomy" id="2942627"/>
    <lineage>
        <taxon>Bacteria</taxon>
        <taxon>Pseudomonadati</taxon>
        <taxon>Pseudomonadota</taxon>
        <taxon>Gammaproteobacteria</taxon>
        <taxon>Pseudomonadales</taxon>
        <taxon>Pseudomonadaceae</taxon>
        <taxon>Pseudomonas</taxon>
    </lineage>
</organism>
<proteinExistence type="predicted"/>
<evidence type="ECO:0000256" key="1">
    <source>
        <dbReference type="SAM" id="Phobius"/>
    </source>
</evidence>
<dbReference type="EMBL" id="JAMDGZ010000101">
    <property type="protein sequence ID" value="MDD1017369.1"/>
    <property type="molecule type" value="Genomic_DNA"/>
</dbReference>
<evidence type="ECO:0000313" key="2">
    <source>
        <dbReference type="EMBL" id="MDD1017369.1"/>
    </source>
</evidence>
<name>A0ABT5PGC4_9PSED</name>
<keyword evidence="1" id="KW-1133">Transmembrane helix</keyword>
<feature type="transmembrane region" description="Helical" evidence="1">
    <location>
        <begin position="47"/>
        <end position="64"/>
    </location>
</feature>
<comment type="caution">
    <text evidence="2">The sequence shown here is derived from an EMBL/GenBank/DDBJ whole genome shotgun (WGS) entry which is preliminary data.</text>
</comment>
<reference evidence="2 3" key="1">
    <citation type="submission" date="2022-05" db="EMBL/GenBank/DDBJ databases">
        <title>Novel Pseudomonas spp. Isolated from a Rainbow Trout Aquaculture Facility.</title>
        <authorList>
            <person name="Testerman T."/>
            <person name="Graf J."/>
        </authorList>
    </citation>
    <scope>NUCLEOTIDE SEQUENCE [LARGE SCALE GENOMIC DNA]</scope>
    <source>
        <strain evidence="2 3">ID1025</strain>
    </source>
</reference>
<accession>A0ABT5PGC4</accession>
<dbReference type="RefSeq" id="WP_273895975.1">
    <property type="nucleotide sequence ID" value="NZ_JAMDGP010000099.1"/>
</dbReference>
<feature type="transmembrane region" description="Helical" evidence="1">
    <location>
        <begin position="6"/>
        <end position="35"/>
    </location>
</feature>